<dbReference type="STRING" id="796620.VIBC2010_04419"/>
<gene>
    <name evidence="1" type="ORF">VIBC2010_04419</name>
</gene>
<evidence type="ECO:0000313" key="2">
    <source>
        <dbReference type="Proteomes" id="UP000002943"/>
    </source>
</evidence>
<sequence>MFITFGFTGAFYLRAQILFNLTLMSSFDLIIVQPIHNRGNLEEKKISTGQIIDWLIPSVTSWCHLDV</sequence>
<dbReference type="EMBL" id="AEIU01000095">
    <property type="protein sequence ID" value="EFP95488.1"/>
    <property type="molecule type" value="Genomic_DNA"/>
</dbReference>
<accession>E3BNA5</accession>
<dbReference type="Proteomes" id="UP000002943">
    <property type="component" value="Unassembled WGS sequence"/>
</dbReference>
<keyword evidence="2" id="KW-1185">Reference proteome</keyword>
<dbReference type="AlphaFoldDB" id="E3BNA5"/>
<protein>
    <submittedName>
        <fullName evidence="1">Uncharacterized protein</fullName>
    </submittedName>
</protein>
<comment type="caution">
    <text evidence="1">The sequence shown here is derived from an EMBL/GenBank/DDBJ whole genome shotgun (WGS) entry which is preliminary data.</text>
</comment>
<reference evidence="1 2" key="1">
    <citation type="journal article" date="2012" name="Int. J. Syst. Evol. Microbiol.">
        <title>Vibrio caribbeanicus sp. nov., isolated from the marine sponge Scleritoderma cyanea.</title>
        <authorList>
            <person name="Hoffmann M."/>
            <person name="Monday S.R."/>
            <person name="Allard M.W."/>
            <person name="Strain E.A."/>
            <person name="Whittaker P."/>
            <person name="Naum M."/>
            <person name="McCarthy P.J."/>
            <person name="Lopez J.V."/>
            <person name="Fischer M."/>
            <person name="Brown E.W."/>
        </authorList>
    </citation>
    <scope>NUCLEOTIDE SEQUENCE [LARGE SCALE GENOMIC DNA]</scope>
    <source>
        <strain evidence="1 2">ATCC BAA-2122</strain>
    </source>
</reference>
<organism evidence="1 2">
    <name type="scientific">Vibrio caribbeanicus ATCC BAA-2122</name>
    <dbReference type="NCBI Taxonomy" id="796620"/>
    <lineage>
        <taxon>Bacteria</taxon>
        <taxon>Pseudomonadati</taxon>
        <taxon>Pseudomonadota</taxon>
        <taxon>Gammaproteobacteria</taxon>
        <taxon>Vibrionales</taxon>
        <taxon>Vibrionaceae</taxon>
        <taxon>Vibrio</taxon>
    </lineage>
</organism>
<name>E3BNA5_9VIBR</name>
<evidence type="ECO:0000313" key="1">
    <source>
        <dbReference type="EMBL" id="EFP95488.1"/>
    </source>
</evidence>
<proteinExistence type="predicted"/>